<gene>
    <name evidence="1" type="ORF">CgunFtcFv8_001436</name>
</gene>
<protein>
    <submittedName>
        <fullName evidence="1">Uncharacterized protein</fullName>
    </submittedName>
</protein>
<proteinExistence type="predicted"/>
<keyword evidence="2" id="KW-1185">Reference proteome</keyword>
<accession>A0AAN8CKK6</accession>
<dbReference type="AlphaFoldDB" id="A0AAN8CKK6"/>
<sequence length="74" mass="8279">MISEMKNYIQDASRSFLTMMVSWMNHGVQVHSDRVQLAITEASSAPPPQVPEVFRSKRRGNLLASGERSVVSCK</sequence>
<evidence type="ECO:0000313" key="2">
    <source>
        <dbReference type="Proteomes" id="UP001331515"/>
    </source>
</evidence>
<reference evidence="1 2" key="1">
    <citation type="journal article" date="2023" name="Mol. Biol. Evol.">
        <title>Genomics of Secondarily Temperate Adaptation in the Only Non-Antarctic Icefish.</title>
        <authorList>
            <person name="Rivera-Colon A.G."/>
            <person name="Rayamajhi N."/>
            <person name="Minhas B.F."/>
            <person name="Madrigal G."/>
            <person name="Bilyk K.T."/>
            <person name="Yoon V."/>
            <person name="Hune M."/>
            <person name="Gregory S."/>
            <person name="Cheng C.H.C."/>
            <person name="Catchen J.M."/>
        </authorList>
    </citation>
    <scope>NUCLEOTIDE SEQUENCE [LARGE SCALE GENOMIC DNA]</scope>
    <source>
        <tissue evidence="1">White muscle</tissue>
    </source>
</reference>
<organism evidence="1 2">
    <name type="scientific">Champsocephalus gunnari</name>
    <name type="common">Mackerel icefish</name>
    <dbReference type="NCBI Taxonomy" id="52237"/>
    <lineage>
        <taxon>Eukaryota</taxon>
        <taxon>Metazoa</taxon>
        <taxon>Chordata</taxon>
        <taxon>Craniata</taxon>
        <taxon>Vertebrata</taxon>
        <taxon>Euteleostomi</taxon>
        <taxon>Actinopterygii</taxon>
        <taxon>Neopterygii</taxon>
        <taxon>Teleostei</taxon>
        <taxon>Neoteleostei</taxon>
        <taxon>Acanthomorphata</taxon>
        <taxon>Eupercaria</taxon>
        <taxon>Perciformes</taxon>
        <taxon>Notothenioidei</taxon>
        <taxon>Channichthyidae</taxon>
        <taxon>Champsocephalus</taxon>
    </lineage>
</organism>
<dbReference type="Proteomes" id="UP001331515">
    <property type="component" value="Unassembled WGS sequence"/>
</dbReference>
<evidence type="ECO:0000313" key="1">
    <source>
        <dbReference type="EMBL" id="KAK5905474.1"/>
    </source>
</evidence>
<dbReference type="EMBL" id="JAURVH010001530">
    <property type="protein sequence ID" value="KAK5905474.1"/>
    <property type="molecule type" value="Genomic_DNA"/>
</dbReference>
<comment type="caution">
    <text evidence="1">The sequence shown here is derived from an EMBL/GenBank/DDBJ whole genome shotgun (WGS) entry which is preliminary data.</text>
</comment>
<name>A0AAN8CKK6_CHAGU</name>